<dbReference type="EnsemblPlants" id="Solyc02g014545.1.1">
    <property type="protein sequence ID" value="Solyc02g014545.1.1"/>
    <property type="gene ID" value="Solyc02g014545.1"/>
</dbReference>
<reference evidence="1" key="2">
    <citation type="submission" date="2019-01" db="UniProtKB">
        <authorList>
            <consortium name="EnsemblPlants"/>
        </authorList>
    </citation>
    <scope>IDENTIFICATION</scope>
    <source>
        <strain evidence="1">cv. Heinz 1706</strain>
    </source>
</reference>
<evidence type="ECO:0000313" key="2">
    <source>
        <dbReference type="Proteomes" id="UP000004994"/>
    </source>
</evidence>
<protein>
    <submittedName>
        <fullName evidence="1">Uncharacterized protein</fullName>
    </submittedName>
</protein>
<organism evidence="1">
    <name type="scientific">Solanum lycopersicum</name>
    <name type="common">Tomato</name>
    <name type="synonym">Lycopersicon esculentum</name>
    <dbReference type="NCBI Taxonomy" id="4081"/>
    <lineage>
        <taxon>Eukaryota</taxon>
        <taxon>Viridiplantae</taxon>
        <taxon>Streptophyta</taxon>
        <taxon>Embryophyta</taxon>
        <taxon>Tracheophyta</taxon>
        <taxon>Spermatophyta</taxon>
        <taxon>Magnoliopsida</taxon>
        <taxon>eudicotyledons</taxon>
        <taxon>Gunneridae</taxon>
        <taxon>Pentapetalae</taxon>
        <taxon>asterids</taxon>
        <taxon>lamiids</taxon>
        <taxon>Solanales</taxon>
        <taxon>Solanaceae</taxon>
        <taxon>Solanoideae</taxon>
        <taxon>Solaneae</taxon>
        <taxon>Solanum</taxon>
        <taxon>Solanum subgen. Lycopersicon</taxon>
    </lineage>
</organism>
<dbReference type="Proteomes" id="UP000004994">
    <property type="component" value="Chromosome 2"/>
</dbReference>
<evidence type="ECO:0000313" key="1">
    <source>
        <dbReference type="EnsemblPlants" id="Solyc02g014545.1.1"/>
    </source>
</evidence>
<name>A0A3Q7EVE9_SOLLC</name>
<reference evidence="1" key="1">
    <citation type="journal article" date="2012" name="Nature">
        <title>The tomato genome sequence provides insights into fleshy fruit evolution.</title>
        <authorList>
            <consortium name="Tomato Genome Consortium"/>
        </authorList>
    </citation>
    <scope>NUCLEOTIDE SEQUENCE [LARGE SCALE GENOMIC DNA]</scope>
    <source>
        <strain evidence="1">cv. Heinz 1706</strain>
    </source>
</reference>
<accession>A0A3Q7EVE9</accession>
<dbReference type="AlphaFoldDB" id="A0A3Q7EVE9"/>
<keyword evidence="2" id="KW-1185">Reference proteome</keyword>
<dbReference type="Gramene" id="Solyc02g014545.1.1">
    <property type="protein sequence ID" value="Solyc02g014545.1.1"/>
    <property type="gene ID" value="Solyc02g014545.1"/>
</dbReference>
<sequence>MVDKVLSSTQKENHDHILVQAKDPIQIVVQEPIIAEQSVQAPAIIEKGVQAHLIQLGKTEI</sequence>
<dbReference type="InParanoid" id="A0A3Q7EVE9"/>
<proteinExistence type="predicted"/>